<name>A0A645CWE9_9ZZZZ</name>
<evidence type="ECO:0000313" key="1">
    <source>
        <dbReference type="EMBL" id="MPM81456.1"/>
    </source>
</evidence>
<comment type="caution">
    <text evidence="1">The sequence shown here is derived from an EMBL/GenBank/DDBJ whole genome shotgun (WGS) entry which is preliminary data.</text>
</comment>
<accession>A0A645CWE9</accession>
<dbReference type="AlphaFoldDB" id="A0A645CWE9"/>
<reference evidence="1" key="1">
    <citation type="submission" date="2019-08" db="EMBL/GenBank/DDBJ databases">
        <authorList>
            <person name="Kucharzyk K."/>
            <person name="Murdoch R.W."/>
            <person name="Higgins S."/>
            <person name="Loffler F."/>
        </authorList>
    </citation>
    <scope>NUCLEOTIDE SEQUENCE</scope>
</reference>
<sequence>MFRNLMIDGFLCGLEVLRLGNRVQHQLGLDVVRSLGLHHLAHLILGLAGIAHEVFRADALVGQAHTPVAVGILQFILDHGVGDIAIRLIHSLLHQIILKGHIRVAVTQLGQFLDDAVLILSERGIGGDIRRELIIKLRLYALGDAVELHMEHSRPARQFLSVILGRECDVQVFFLAGLHTDHLLLKPGNKGVAAKLQALVFRLAAFKGDAVHSAQVVNLHDIACRGRAAGHFLLGGGLLHIMGDAVLDLFLADVMHVLDGLEALVIAQRYIRQNKDFSGKLQFLPAADLLDIQLRPVHGMEVALGNGFLIGIREHRVQRFVIKHTFTIHALNELARGLALTEAGHIKAPSRLQISLLHRRVKICRRYGERDFYLISGKLFSAELHGNLLCCCAINLCSA</sequence>
<protein>
    <recommendedName>
        <fullName evidence="2">NAD-specific glutamate dehydrogenase</fullName>
    </recommendedName>
</protein>
<evidence type="ECO:0008006" key="2">
    <source>
        <dbReference type="Google" id="ProtNLM"/>
    </source>
</evidence>
<organism evidence="1">
    <name type="scientific">bioreactor metagenome</name>
    <dbReference type="NCBI Taxonomy" id="1076179"/>
    <lineage>
        <taxon>unclassified sequences</taxon>
        <taxon>metagenomes</taxon>
        <taxon>ecological metagenomes</taxon>
    </lineage>
</organism>
<proteinExistence type="predicted"/>
<gene>
    <name evidence="1" type="ORF">SDC9_128509</name>
</gene>
<dbReference type="EMBL" id="VSSQ01030798">
    <property type="protein sequence ID" value="MPM81456.1"/>
    <property type="molecule type" value="Genomic_DNA"/>
</dbReference>